<evidence type="ECO:0000313" key="1">
    <source>
        <dbReference type="EMBL" id="SDJ32943.1"/>
    </source>
</evidence>
<keyword evidence="2" id="KW-1185">Reference proteome</keyword>
<dbReference type="EMBL" id="FNEI01000009">
    <property type="protein sequence ID" value="SDJ32943.1"/>
    <property type="molecule type" value="Genomic_DNA"/>
</dbReference>
<name>A0A1G8SUV7_9MICC</name>
<dbReference type="AlphaFoldDB" id="A0A1G8SUV7"/>
<reference evidence="2" key="1">
    <citation type="submission" date="2016-10" db="EMBL/GenBank/DDBJ databases">
        <authorList>
            <person name="Varghese N."/>
            <person name="Submissions S."/>
        </authorList>
    </citation>
    <scope>NUCLEOTIDE SEQUENCE [LARGE SCALE GENOMIC DNA]</scope>
    <source>
        <strain evidence="2">CGMCC 1.10783</strain>
    </source>
</reference>
<proteinExistence type="predicted"/>
<sequence length="42" mass="4780">MVMLILLGMLVVLAFFMYRALVVDRIPKTITSHIVEAESEND</sequence>
<dbReference type="Proteomes" id="UP000182130">
    <property type="component" value="Unassembled WGS sequence"/>
</dbReference>
<gene>
    <name evidence="1" type="ORF">SAMN05216555_109130</name>
</gene>
<organism evidence="1 2">
    <name type="scientific">Arthrobacter cupressi</name>
    <dbReference type="NCBI Taxonomy" id="1045773"/>
    <lineage>
        <taxon>Bacteria</taxon>
        <taxon>Bacillati</taxon>
        <taxon>Actinomycetota</taxon>
        <taxon>Actinomycetes</taxon>
        <taxon>Micrococcales</taxon>
        <taxon>Micrococcaceae</taxon>
        <taxon>Arthrobacter</taxon>
    </lineage>
</organism>
<accession>A0A1G8SUV7</accession>
<protein>
    <submittedName>
        <fullName evidence="1">Uncharacterized protein</fullName>
    </submittedName>
</protein>
<evidence type="ECO:0000313" key="2">
    <source>
        <dbReference type="Proteomes" id="UP000182130"/>
    </source>
</evidence>